<gene>
    <name evidence="2" type="ORF">AVEN_228545_1</name>
</gene>
<dbReference type="EMBL" id="BGPR01036211">
    <property type="protein sequence ID" value="GBO11323.1"/>
    <property type="molecule type" value="Genomic_DNA"/>
</dbReference>
<protein>
    <submittedName>
        <fullName evidence="2">Uncharacterized protein</fullName>
    </submittedName>
</protein>
<feature type="coiled-coil region" evidence="1">
    <location>
        <begin position="19"/>
        <end position="59"/>
    </location>
</feature>
<accession>A0A4Y2UFK6</accession>
<keyword evidence="1" id="KW-0175">Coiled coil</keyword>
<dbReference type="AlphaFoldDB" id="A0A4Y2UFK6"/>
<keyword evidence="3" id="KW-1185">Reference proteome</keyword>
<evidence type="ECO:0000313" key="3">
    <source>
        <dbReference type="Proteomes" id="UP000499080"/>
    </source>
</evidence>
<name>A0A4Y2UFK6_ARAVE</name>
<evidence type="ECO:0000256" key="1">
    <source>
        <dbReference type="SAM" id="Coils"/>
    </source>
</evidence>
<proteinExistence type="predicted"/>
<dbReference type="OrthoDB" id="8063979at2759"/>
<sequence>MQLDAIWWSPTLEIKRSRVRALRRRSQATREQNERFQRKIKYKKEYAEYKIMIKKAKRECIIEFLENHTKELGVIKNILKDKKLDIKKVLIVQDNGELNREFADSGDYVLKKHFPVVEEDIRVEGYRNRGDDIKYFTITFI</sequence>
<reference evidence="2 3" key="1">
    <citation type="journal article" date="2019" name="Sci. Rep.">
        <title>Orb-weaving spider Araneus ventricosus genome elucidates the spidroin gene catalogue.</title>
        <authorList>
            <person name="Kono N."/>
            <person name="Nakamura H."/>
            <person name="Ohtoshi R."/>
            <person name="Moran D.A.P."/>
            <person name="Shinohara A."/>
            <person name="Yoshida Y."/>
            <person name="Fujiwara M."/>
            <person name="Mori M."/>
            <person name="Tomita M."/>
            <person name="Arakawa K."/>
        </authorList>
    </citation>
    <scope>NUCLEOTIDE SEQUENCE [LARGE SCALE GENOMIC DNA]</scope>
</reference>
<evidence type="ECO:0000313" key="2">
    <source>
        <dbReference type="EMBL" id="GBO11323.1"/>
    </source>
</evidence>
<comment type="caution">
    <text evidence="2">The sequence shown here is derived from an EMBL/GenBank/DDBJ whole genome shotgun (WGS) entry which is preliminary data.</text>
</comment>
<dbReference type="Proteomes" id="UP000499080">
    <property type="component" value="Unassembled WGS sequence"/>
</dbReference>
<organism evidence="2 3">
    <name type="scientific">Araneus ventricosus</name>
    <name type="common">Orbweaver spider</name>
    <name type="synonym">Epeira ventricosa</name>
    <dbReference type="NCBI Taxonomy" id="182803"/>
    <lineage>
        <taxon>Eukaryota</taxon>
        <taxon>Metazoa</taxon>
        <taxon>Ecdysozoa</taxon>
        <taxon>Arthropoda</taxon>
        <taxon>Chelicerata</taxon>
        <taxon>Arachnida</taxon>
        <taxon>Araneae</taxon>
        <taxon>Araneomorphae</taxon>
        <taxon>Entelegynae</taxon>
        <taxon>Araneoidea</taxon>
        <taxon>Araneidae</taxon>
        <taxon>Araneus</taxon>
    </lineage>
</organism>